<dbReference type="PANTHER" id="PTHR19879:SF9">
    <property type="entry name" value="TRANSCRIPTION INITIATION FACTOR TFIID SUBUNIT 5"/>
    <property type="match status" value="1"/>
</dbReference>
<reference evidence="1 2" key="1">
    <citation type="submission" date="2014-04" db="EMBL/GenBank/DDBJ databases">
        <authorList>
            <consortium name="DOE Joint Genome Institute"/>
            <person name="Kuo A."/>
            <person name="Kohler A."/>
            <person name="Costa M.D."/>
            <person name="Nagy L.G."/>
            <person name="Floudas D."/>
            <person name="Copeland A."/>
            <person name="Barry K.W."/>
            <person name="Cichocki N."/>
            <person name="Veneault-Fourrey C."/>
            <person name="LaButti K."/>
            <person name="Lindquist E.A."/>
            <person name="Lipzen A."/>
            <person name="Lundell T."/>
            <person name="Morin E."/>
            <person name="Murat C."/>
            <person name="Sun H."/>
            <person name="Tunlid A."/>
            <person name="Henrissat B."/>
            <person name="Grigoriev I.V."/>
            <person name="Hibbett D.S."/>
            <person name="Martin F."/>
            <person name="Nordberg H.P."/>
            <person name="Cantor M.N."/>
            <person name="Hua S.X."/>
        </authorList>
    </citation>
    <scope>NUCLEOTIDE SEQUENCE [LARGE SCALE GENOMIC DNA]</scope>
    <source>
        <strain evidence="1 2">441</strain>
    </source>
</reference>
<dbReference type="PANTHER" id="PTHR19879">
    <property type="entry name" value="TRANSCRIPTION INITIATION FACTOR TFIID"/>
    <property type="match status" value="1"/>
</dbReference>
<protein>
    <recommendedName>
        <fullName evidence="3">Anaphase-promoting complex subunit 4 WD40 domain-containing protein</fullName>
    </recommendedName>
</protein>
<dbReference type="SMART" id="SM00320">
    <property type="entry name" value="WD40"/>
    <property type="match status" value="3"/>
</dbReference>
<accession>A0A0C9Z949</accession>
<dbReference type="InterPro" id="IPR036322">
    <property type="entry name" value="WD40_repeat_dom_sf"/>
</dbReference>
<dbReference type="EMBL" id="KN833738">
    <property type="protein sequence ID" value="KIK22499.1"/>
    <property type="molecule type" value="Genomic_DNA"/>
</dbReference>
<name>A0A0C9Z949_9AGAM</name>
<feature type="non-terminal residue" evidence="1">
    <location>
        <position position="158"/>
    </location>
</feature>
<dbReference type="Pfam" id="PF00400">
    <property type="entry name" value="WD40"/>
    <property type="match status" value="2"/>
</dbReference>
<evidence type="ECO:0000313" key="2">
    <source>
        <dbReference type="Proteomes" id="UP000054018"/>
    </source>
</evidence>
<sequence length="158" mass="17231">IRRWKIEDGQQQGPTMQTDRSLNSVVVSRDGQWIVSGDHGKVLVWNGATHEKVLQFPEHAGWAWSLAWSPDGQQLFVASYGKIICLDVSKSLSSEWSIHSTTCRMGMASNGRFIACAAGSSVSLWDCVSHRQIGSIITYSAEIKCVALSPSGVYLACG</sequence>
<dbReference type="Proteomes" id="UP000054018">
    <property type="component" value="Unassembled WGS sequence"/>
</dbReference>
<evidence type="ECO:0008006" key="3">
    <source>
        <dbReference type="Google" id="ProtNLM"/>
    </source>
</evidence>
<dbReference type="HOGENOM" id="CLU_000288_57_18_1"/>
<reference evidence="2" key="2">
    <citation type="submission" date="2015-01" db="EMBL/GenBank/DDBJ databases">
        <title>Evolutionary Origins and Diversification of the Mycorrhizal Mutualists.</title>
        <authorList>
            <consortium name="DOE Joint Genome Institute"/>
            <consortium name="Mycorrhizal Genomics Consortium"/>
            <person name="Kohler A."/>
            <person name="Kuo A."/>
            <person name="Nagy L.G."/>
            <person name="Floudas D."/>
            <person name="Copeland A."/>
            <person name="Barry K.W."/>
            <person name="Cichocki N."/>
            <person name="Veneault-Fourrey C."/>
            <person name="LaButti K."/>
            <person name="Lindquist E.A."/>
            <person name="Lipzen A."/>
            <person name="Lundell T."/>
            <person name="Morin E."/>
            <person name="Murat C."/>
            <person name="Riley R."/>
            <person name="Ohm R."/>
            <person name="Sun H."/>
            <person name="Tunlid A."/>
            <person name="Henrissat B."/>
            <person name="Grigoriev I.V."/>
            <person name="Hibbett D.S."/>
            <person name="Martin F."/>
        </authorList>
    </citation>
    <scope>NUCLEOTIDE SEQUENCE [LARGE SCALE GENOMIC DNA]</scope>
    <source>
        <strain evidence="2">441</strain>
    </source>
</reference>
<dbReference type="OrthoDB" id="340259at2759"/>
<evidence type="ECO:0000313" key="1">
    <source>
        <dbReference type="EMBL" id="KIK22499.1"/>
    </source>
</evidence>
<keyword evidence="2" id="KW-1185">Reference proteome</keyword>
<dbReference type="STRING" id="765257.A0A0C9Z949"/>
<gene>
    <name evidence="1" type="ORF">PISMIDRAFT_74737</name>
</gene>
<dbReference type="InterPro" id="IPR001680">
    <property type="entry name" value="WD40_rpt"/>
</dbReference>
<dbReference type="Gene3D" id="2.130.10.10">
    <property type="entry name" value="YVTN repeat-like/Quinoprotein amine dehydrogenase"/>
    <property type="match status" value="2"/>
</dbReference>
<organism evidence="1 2">
    <name type="scientific">Pisolithus microcarpus 441</name>
    <dbReference type="NCBI Taxonomy" id="765257"/>
    <lineage>
        <taxon>Eukaryota</taxon>
        <taxon>Fungi</taxon>
        <taxon>Dikarya</taxon>
        <taxon>Basidiomycota</taxon>
        <taxon>Agaricomycotina</taxon>
        <taxon>Agaricomycetes</taxon>
        <taxon>Agaricomycetidae</taxon>
        <taxon>Boletales</taxon>
        <taxon>Sclerodermatineae</taxon>
        <taxon>Pisolithaceae</taxon>
        <taxon>Pisolithus</taxon>
    </lineage>
</organism>
<feature type="non-terminal residue" evidence="1">
    <location>
        <position position="1"/>
    </location>
</feature>
<dbReference type="InterPro" id="IPR015943">
    <property type="entry name" value="WD40/YVTN_repeat-like_dom_sf"/>
</dbReference>
<dbReference type="SUPFAM" id="SSF50978">
    <property type="entry name" value="WD40 repeat-like"/>
    <property type="match status" value="1"/>
</dbReference>
<proteinExistence type="predicted"/>
<dbReference type="AlphaFoldDB" id="A0A0C9Z949"/>